<accession>A0A918M939</accession>
<dbReference type="Proteomes" id="UP000618795">
    <property type="component" value="Unassembled WGS sequence"/>
</dbReference>
<protein>
    <submittedName>
        <fullName evidence="1">Uncharacterized protein</fullName>
    </submittedName>
</protein>
<evidence type="ECO:0000313" key="2">
    <source>
        <dbReference type="Proteomes" id="UP000618795"/>
    </source>
</evidence>
<dbReference type="AlphaFoldDB" id="A0A918M939"/>
<evidence type="ECO:0000313" key="1">
    <source>
        <dbReference type="EMBL" id="GGU75366.1"/>
    </source>
</evidence>
<keyword evidence="2" id="KW-1185">Reference proteome</keyword>
<gene>
    <name evidence="1" type="ORF">GCM10010260_04290</name>
</gene>
<reference evidence="1" key="2">
    <citation type="submission" date="2020-09" db="EMBL/GenBank/DDBJ databases">
        <authorList>
            <person name="Sun Q."/>
            <person name="Ohkuma M."/>
        </authorList>
    </citation>
    <scope>NUCLEOTIDE SEQUENCE</scope>
    <source>
        <strain evidence="1">JCM 4369</strain>
    </source>
</reference>
<name>A0A918M939_9ACTN</name>
<comment type="caution">
    <text evidence="1">The sequence shown here is derived from an EMBL/GenBank/DDBJ whole genome shotgun (WGS) entry which is preliminary data.</text>
</comment>
<dbReference type="EMBL" id="BMTD01000001">
    <property type="protein sequence ID" value="GGU75366.1"/>
    <property type="molecule type" value="Genomic_DNA"/>
</dbReference>
<proteinExistence type="predicted"/>
<sequence>MLAGALSGAEPLVEALIEARDHLRDRARDLKAAIEPVEAYVYRPPTSLQLDTPDFHPRDARNLRVFNRAHERLRAAVDALVSDVEAAGEQLEGAADDFRGADLSAEELEGVDLAGVVWDATTQWPVEWAERIARTSGEVRPGVLVVLPRLSGDFTAVDGVGV</sequence>
<organism evidence="1 2">
    <name type="scientific">Streptomyces filipinensis</name>
    <dbReference type="NCBI Taxonomy" id="66887"/>
    <lineage>
        <taxon>Bacteria</taxon>
        <taxon>Bacillati</taxon>
        <taxon>Actinomycetota</taxon>
        <taxon>Actinomycetes</taxon>
        <taxon>Kitasatosporales</taxon>
        <taxon>Streptomycetaceae</taxon>
        <taxon>Streptomyces</taxon>
    </lineage>
</organism>
<reference evidence="1" key="1">
    <citation type="journal article" date="2014" name="Int. J. Syst. Evol. Microbiol.">
        <title>Complete genome sequence of Corynebacterium casei LMG S-19264T (=DSM 44701T), isolated from a smear-ripened cheese.</title>
        <authorList>
            <consortium name="US DOE Joint Genome Institute (JGI-PGF)"/>
            <person name="Walter F."/>
            <person name="Albersmeier A."/>
            <person name="Kalinowski J."/>
            <person name="Ruckert C."/>
        </authorList>
    </citation>
    <scope>NUCLEOTIDE SEQUENCE</scope>
    <source>
        <strain evidence="1">JCM 4369</strain>
    </source>
</reference>